<feature type="compositionally biased region" description="Basic and acidic residues" evidence="1">
    <location>
        <begin position="223"/>
        <end position="254"/>
    </location>
</feature>
<feature type="region of interest" description="Disordered" evidence="1">
    <location>
        <begin position="166"/>
        <end position="269"/>
    </location>
</feature>
<dbReference type="AlphaFoldDB" id="A0A0J6W541"/>
<dbReference type="Proteomes" id="UP000036513">
    <property type="component" value="Unassembled WGS sequence"/>
</dbReference>
<accession>A0A0J6W541</accession>
<keyword evidence="2" id="KW-0732">Signal</keyword>
<proteinExistence type="predicted"/>
<evidence type="ECO:0000313" key="4">
    <source>
        <dbReference type="Proteomes" id="UP000036513"/>
    </source>
</evidence>
<dbReference type="EMBL" id="JYNL01000023">
    <property type="protein sequence ID" value="KMO76732.1"/>
    <property type="molecule type" value="Genomic_DNA"/>
</dbReference>
<feature type="chain" id="PRO_5039318337" description="PPE family protein PPE42" evidence="2">
    <location>
        <begin position="24"/>
        <end position="269"/>
    </location>
</feature>
<gene>
    <name evidence="3" type="ORF">MCHLDSM_02881</name>
</gene>
<protein>
    <recommendedName>
        <fullName evidence="5">PPE family protein PPE42</fullName>
    </recommendedName>
</protein>
<feature type="compositionally biased region" description="Basic and acidic residues" evidence="1">
    <location>
        <begin position="166"/>
        <end position="180"/>
    </location>
</feature>
<evidence type="ECO:0008006" key="5">
    <source>
        <dbReference type="Google" id="ProtNLM"/>
    </source>
</evidence>
<dbReference type="RefSeq" id="WP_048470469.1">
    <property type="nucleotide sequence ID" value="NZ_JYNL01000023.1"/>
</dbReference>
<comment type="caution">
    <text evidence="3">The sequence shown here is derived from an EMBL/GenBank/DDBJ whole genome shotgun (WGS) entry which is preliminary data.</text>
</comment>
<reference evidence="3 4" key="1">
    <citation type="journal article" date="2015" name="Genome Biol. Evol.">
        <title>Characterization of Three Mycobacterium spp. with Potential Use in Bioremediation by Genome Sequencing and Comparative Genomics.</title>
        <authorList>
            <person name="Das S."/>
            <person name="Pettersson B.M."/>
            <person name="Behra P.R."/>
            <person name="Ramesh M."/>
            <person name="Dasgupta S."/>
            <person name="Bhattacharya A."/>
            <person name="Kirsebom L.A."/>
        </authorList>
    </citation>
    <scope>NUCLEOTIDE SEQUENCE [LARGE SCALE GENOMIC DNA]</scope>
    <source>
        <strain evidence="3 4">DSM 43826</strain>
    </source>
</reference>
<sequence length="269" mass="28334" precursor="true">MGFFARTGAAVAVAVVAGTSVLAQPVHTAERAAPVRVTAAVEYTASSTPLRPRPAVAPNSAAVVSTPFADAIDDAFIDLTVVVRTGITPVLNRLGFVGKQIYIGLNLIESLTASAVFNGTDVLRGEGVVANLRDVATDVGYSALFVAIDEVSTVMSSEAIAINRPPLDRPARWDDADPPFKGRPLSVPNRDREEVAAAADETENAATDERPSRDGVFTAWKAKKAERAEKAAEARKARQERRDAVKVEKADRADTSAPNSQGPDAGGDE</sequence>
<keyword evidence="4" id="KW-1185">Reference proteome</keyword>
<dbReference type="PATRIC" id="fig|37916.4.peg.2805"/>
<organism evidence="3 4">
    <name type="scientific">Mycolicibacterium chlorophenolicum</name>
    <dbReference type="NCBI Taxonomy" id="37916"/>
    <lineage>
        <taxon>Bacteria</taxon>
        <taxon>Bacillati</taxon>
        <taxon>Actinomycetota</taxon>
        <taxon>Actinomycetes</taxon>
        <taxon>Mycobacteriales</taxon>
        <taxon>Mycobacteriaceae</taxon>
        <taxon>Mycolicibacterium</taxon>
    </lineage>
</organism>
<evidence type="ECO:0000313" key="3">
    <source>
        <dbReference type="EMBL" id="KMO76732.1"/>
    </source>
</evidence>
<feature type="signal peptide" evidence="2">
    <location>
        <begin position="1"/>
        <end position="23"/>
    </location>
</feature>
<name>A0A0J6W541_9MYCO</name>
<evidence type="ECO:0000256" key="2">
    <source>
        <dbReference type="SAM" id="SignalP"/>
    </source>
</evidence>
<dbReference type="STRING" id="37916.MCHLDSM_02881"/>
<evidence type="ECO:0000256" key="1">
    <source>
        <dbReference type="SAM" id="MobiDB-lite"/>
    </source>
</evidence>